<dbReference type="GeneID" id="120107215"/>
<protein>
    <submittedName>
        <fullName evidence="3">Uncharacterized protein LOC120107215</fullName>
    </submittedName>
</protein>
<proteinExistence type="predicted"/>
<feature type="non-terminal residue" evidence="3">
    <location>
        <position position="166"/>
    </location>
</feature>
<dbReference type="OrthoDB" id="123929at2759"/>
<dbReference type="KEGG" id="pda:120107215"/>
<evidence type="ECO:0000256" key="1">
    <source>
        <dbReference type="SAM" id="MobiDB-lite"/>
    </source>
</evidence>
<keyword evidence="2" id="KW-1185">Reference proteome</keyword>
<feature type="compositionally biased region" description="Polar residues" evidence="1">
    <location>
        <begin position="99"/>
        <end position="108"/>
    </location>
</feature>
<evidence type="ECO:0000313" key="2">
    <source>
        <dbReference type="Proteomes" id="UP000228380"/>
    </source>
</evidence>
<name>A0A8B8ZQ16_PHODC</name>
<accession>A0A8B8ZQ16</accession>
<organism evidence="2 3">
    <name type="scientific">Phoenix dactylifera</name>
    <name type="common">Date palm</name>
    <dbReference type="NCBI Taxonomy" id="42345"/>
    <lineage>
        <taxon>Eukaryota</taxon>
        <taxon>Viridiplantae</taxon>
        <taxon>Streptophyta</taxon>
        <taxon>Embryophyta</taxon>
        <taxon>Tracheophyta</taxon>
        <taxon>Spermatophyta</taxon>
        <taxon>Magnoliopsida</taxon>
        <taxon>Liliopsida</taxon>
        <taxon>Arecaceae</taxon>
        <taxon>Coryphoideae</taxon>
        <taxon>Phoeniceae</taxon>
        <taxon>Phoenix</taxon>
    </lineage>
</organism>
<reference evidence="3" key="1">
    <citation type="submission" date="2025-08" db="UniProtKB">
        <authorList>
            <consortium name="RefSeq"/>
        </authorList>
    </citation>
    <scope>IDENTIFICATION</scope>
    <source>
        <tissue evidence="3">Young leaves</tissue>
    </source>
</reference>
<evidence type="ECO:0000313" key="3">
    <source>
        <dbReference type="RefSeq" id="XP_038976321.1"/>
    </source>
</evidence>
<feature type="region of interest" description="Disordered" evidence="1">
    <location>
        <begin position="94"/>
        <end position="166"/>
    </location>
</feature>
<dbReference type="RefSeq" id="XP_038976321.1">
    <property type="nucleotide sequence ID" value="XM_039120393.1"/>
</dbReference>
<sequence>MAKVMELNKELKELRSCCSFHKHPSPEEIFSSEVDASYEYCAAGPSKSFIQSLMTSPTSMHSLDDDTTPEIGDQLCIGMPAMVLAHEDFTGLPDFGLETDSSNSNQSETAKRDSSSPISFSVVDDRTICSSPKEMPTQQQEDKKMRTSDTAELSISPGDIKKLSYE</sequence>
<gene>
    <name evidence="3" type="primary">LOC120107215</name>
</gene>
<dbReference type="Proteomes" id="UP000228380">
    <property type="component" value="Unplaced"/>
</dbReference>
<feature type="compositionally biased region" description="Basic and acidic residues" evidence="1">
    <location>
        <begin position="140"/>
        <end position="149"/>
    </location>
</feature>
<dbReference type="AlphaFoldDB" id="A0A8B8ZQ16"/>